<evidence type="ECO:0000313" key="14">
    <source>
        <dbReference type="EMBL" id="KAH0811217.1"/>
    </source>
</evidence>
<dbReference type="GO" id="GO:0005886">
    <property type="term" value="C:plasma membrane"/>
    <property type="evidence" value="ECO:0007669"/>
    <property type="project" value="TreeGrafter"/>
</dbReference>
<keyword evidence="5" id="KW-0732">Signal</keyword>
<dbReference type="SUPFAM" id="SSF52075">
    <property type="entry name" value="Outer arm dynein light chain 1"/>
    <property type="match status" value="1"/>
</dbReference>
<gene>
    <name evidence="14" type="ORF">GEV33_011573</name>
</gene>
<dbReference type="PROSITE" id="PS51450">
    <property type="entry name" value="LRR"/>
    <property type="match status" value="4"/>
</dbReference>
<dbReference type="InterPro" id="IPR001611">
    <property type="entry name" value="Leu-rich_rpt"/>
</dbReference>
<keyword evidence="10" id="KW-0325">Glycoprotein</keyword>
<keyword evidence="4 12" id="KW-0812">Transmembrane</keyword>
<accession>A0A8J6HBV0</accession>
<dbReference type="PANTHER" id="PTHR24365:SF541">
    <property type="entry name" value="PROTEIN TOLL-RELATED"/>
    <property type="match status" value="1"/>
</dbReference>
<dbReference type="SMART" id="SM00255">
    <property type="entry name" value="TIR"/>
    <property type="match status" value="1"/>
</dbReference>
<dbReference type="FunFam" id="3.40.50.10140:FF:000021">
    <property type="entry name" value="Toll receptor 13"/>
    <property type="match status" value="1"/>
</dbReference>
<keyword evidence="3" id="KW-0433">Leucine-rich repeat</keyword>
<dbReference type="GO" id="GO:0038023">
    <property type="term" value="F:signaling receptor activity"/>
    <property type="evidence" value="ECO:0007669"/>
    <property type="project" value="TreeGrafter"/>
</dbReference>
<dbReference type="PANTHER" id="PTHR24365">
    <property type="entry name" value="TOLL-LIKE RECEPTOR"/>
    <property type="match status" value="1"/>
</dbReference>
<evidence type="ECO:0000256" key="9">
    <source>
        <dbReference type="ARBA" id="ARBA00023170"/>
    </source>
</evidence>
<dbReference type="InterPro" id="IPR000372">
    <property type="entry name" value="LRRNT"/>
</dbReference>
<dbReference type="Gene3D" id="3.40.50.10140">
    <property type="entry name" value="Toll/interleukin-1 receptor homology (TIR) domain"/>
    <property type="match status" value="1"/>
</dbReference>
<sequence length="1559" mass="177100">MSLGGYGKITETRGRTNKLGLRMRKFAVGFRDRILGCIGRDSPAVNFAKLSFEDLVILRWVLSRHSPRADRKGASSFVLSDYDYTVESIALYKTNLLRDSPGSDIQYRRVVGAINAPSPSPTDIRACAPPPNLRPMKGVIAHIAKGTVRAAPAPCNAGRRRQARLIPQSFACPRIPTSSWSRMLFSHTFQHPEFSPSPSSERGGSGCCSHRGRNILQESTRHDIVQVGREEIRCFSESTVIPDCWKGWTMRLCRRRELRFMNLHPYEPRHELRLTEGQTTMAVFRGLFVLCVVSCALGTDTSPTDSSSQPLRYEAPDDCQWWVRESAVTGGPDEVALTCNLRTINSEFDTTNFSVIPSEHTTSLRIECNAEIMSRSSLDDRSFVHLTKLRELELEHCKLGRWPAGTLVGLRDLRNLTVRTHNTDWPAMNLDFAKDSFSPVRQLERLDLSCNNIWSFPENIFCPLINLVALNVSENRLQDVSDLGFREKAPGLPQPLISVSEDDQPHRAETARTFTHPCSLDIQVLDTSFNHFVLIPANGFSALRRLRELYIHNNEISMVADRAIAGLKALQIFDLSNNKVVALPSELFKDCSGSIKEIYLQNNSISVLAPGLFSNLEQLLALDLSKNLLSSSWINSETFAGLIRLVLLNLSYNRITKLEPAFFRDLYTLQILNLEHNSLETVPADTFAPMNNLHTLIISYNKITYLDAYSLNGLYVLSLLALDNNLLEGIHPEAFRNCSSLQDLNLNGNSLKAVPLALKDMRLLRTVDLGENLISSLEEPGFRGMTNLYGLRLIGNQLQNISKRAFNDLPALQILNLARNKVQRVEHGSFESSANLQAIRLDDNLLTDVSGLFTNIPSLLWLNISDNQIEWFDYSLIPKGLQWLDMHKNNVRELSNRNNLELQLRLQTLDASFNKLTRISAAAVPASIELLFLNDNLISTVEAHTFLKKTNLTRVDLYANQIVSMDLNALRLTPVDPERPLPEFYIGGNPFQCDCTMEWLQRINKLDHLRQHPRVMDLESIYCKLLYNRDTNYLPLIEAESSQFLCTYKTHCFALCHCCDFDACDCEMTCPTNCTCYHDQSWSANVVECSGVGYTEMPSRIPMDATEVYLDGNNFGELSSHSFIGRKNLKVLYANNSNIAAIYNHTFSGLRRLIILHLENNKIKELLGFELATLENLRELYLQGNTIHYVDNRTFLELKQLEVLRLDGNRLSSFEVWQFALNPYLVEIGLAENQWSCDCHYVQKFKSWFKVNYGKVFDAGKIVCMFNNITKAVGPHMADFNATACAAYTGGTRAIVETQVMNDYLPLLLVTMCVFLASVVIVCGAFYYRRELRVWVYSRCGLRMCYKTTAFEEQQDKDRLFDAYVSYSVKDEAFVSQVLAPGLESGDPGYRLCLHYRDFNVSAYVADTIIEAVESSRRTIIVLSKNFLHNEWCRFEFKSALHEVLKDRRRRLIFVVSGELPQRDLDPDLRLYLKTNTVIEWGDRQFWQKLQFAMPDVRRACVHQRSSGNIYATATPSHLERSRSPVLPPPPPPGKMPPFLHHPSSLPRDVRTMPHPLWA</sequence>
<evidence type="ECO:0000256" key="10">
    <source>
        <dbReference type="ARBA" id="ARBA00023180"/>
    </source>
</evidence>
<dbReference type="PRINTS" id="PR01537">
    <property type="entry name" value="INTRLKN1R1F"/>
</dbReference>
<feature type="compositionally biased region" description="Pro residues" evidence="11">
    <location>
        <begin position="1526"/>
        <end position="1536"/>
    </location>
</feature>
<reference evidence="14" key="1">
    <citation type="journal article" date="2020" name="J Insects Food Feed">
        <title>The yellow mealworm (Tenebrio molitor) genome: a resource for the emerging insects as food and feed industry.</title>
        <authorList>
            <person name="Eriksson T."/>
            <person name="Andere A."/>
            <person name="Kelstrup H."/>
            <person name="Emery V."/>
            <person name="Picard C."/>
        </authorList>
    </citation>
    <scope>NUCLEOTIDE SEQUENCE</scope>
    <source>
        <strain evidence="14">Stoneville</strain>
        <tissue evidence="14">Whole head</tissue>
    </source>
</reference>
<evidence type="ECO:0000256" key="1">
    <source>
        <dbReference type="ARBA" id="ARBA00004167"/>
    </source>
</evidence>
<organism evidence="14 15">
    <name type="scientific">Tenebrio molitor</name>
    <name type="common">Yellow mealworm beetle</name>
    <dbReference type="NCBI Taxonomy" id="7067"/>
    <lineage>
        <taxon>Eukaryota</taxon>
        <taxon>Metazoa</taxon>
        <taxon>Ecdysozoa</taxon>
        <taxon>Arthropoda</taxon>
        <taxon>Hexapoda</taxon>
        <taxon>Insecta</taxon>
        <taxon>Pterygota</taxon>
        <taxon>Neoptera</taxon>
        <taxon>Endopterygota</taxon>
        <taxon>Coleoptera</taxon>
        <taxon>Polyphaga</taxon>
        <taxon>Cucujiformia</taxon>
        <taxon>Tenebrionidae</taxon>
        <taxon>Tenebrio</taxon>
    </lineage>
</organism>
<feature type="transmembrane region" description="Helical" evidence="12">
    <location>
        <begin position="1304"/>
        <end position="1328"/>
    </location>
</feature>
<dbReference type="Proteomes" id="UP000719412">
    <property type="component" value="Unassembled WGS sequence"/>
</dbReference>
<dbReference type="EMBL" id="JABDTM020026964">
    <property type="protein sequence ID" value="KAH0811217.1"/>
    <property type="molecule type" value="Genomic_DNA"/>
</dbReference>
<feature type="region of interest" description="Disordered" evidence="11">
    <location>
        <begin position="1512"/>
        <end position="1559"/>
    </location>
</feature>
<dbReference type="Gene3D" id="3.80.10.10">
    <property type="entry name" value="Ribonuclease Inhibitor"/>
    <property type="match status" value="6"/>
</dbReference>
<dbReference type="InterPro" id="IPR000157">
    <property type="entry name" value="TIR_dom"/>
</dbReference>
<dbReference type="GO" id="GO:0007165">
    <property type="term" value="P:signal transduction"/>
    <property type="evidence" value="ECO:0007669"/>
    <property type="project" value="InterPro"/>
</dbReference>
<reference evidence="14" key="2">
    <citation type="submission" date="2021-08" db="EMBL/GenBank/DDBJ databases">
        <authorList>
            <person name="Eriksson T."/>
        </authorList>
    </citation>
    <scope>NUCLEOTIDE SEQUENCE</scope>
    <source>
        <strain evidence="14">Stoneville</strain>
        <tissue evidence="14">Whole head</tissue>
    </source>
</reference>
<dbReference type="FunFam" id="3.80.10.10:FF:000198">
    <property type="entry name" value="Blast:Protein toll"/>
    <property type="match status" value="1"/>
</dbReference>
<dbReference type="InterPro" id="IPR035897">
    <property type="entry name" value="Toll_tir_struct_dom_sf"/>
</dbReference>
<evidence type="ECO:0000259" key="13">
    <source>
        <dbReference type="PROSITE" id="PS50104"/>
    </source>
</evidence>
<keyword evidence="8 12" id="KW-0472">Membrane</keyword>
<dbReference type="SMART" id="SM00364">
    <property type="entry name" value="LRR_BAC"/>
    <property type="match status" value="5"/>
</dbReference>
<dbReference type="SUPFAM" id="SSF52200">
    <property type="entry name" value="Toll/Interleukin receptor TIR domain"/>
    <property type="match status" value="1"/>
</dbReference>
<name>A0A8J6HBV0_TENMO</name>
<dbReference type="InterPro" id="IPR003591">
    <property type="entry name" value="Leu-rich_rpt_typical-subtyp"/>
</dbReference>
<keyword evidence="9" id="KW-0675">Receptor</keyword>
<dbReference type="Pfam" id="PF13855">
    <property type="entry name" value="LRR_8"/>
    <property type="match status" value="4"/>
</dbReference>
<comment type="similarity">
    <text evidence="2">Belongs to the Toll-like receptor family.</text>
</comment>
<comment type="caution">
    <text evidence="14">The sequence shown here is derived from an EMBL/GenBank/DDBJ whole genome shotgun (WGS) entry which is preliminary data.</text>
</comment>
<dbReference type="SUPFAM" id="SSF52058">
    <property type="entry name" value="L domain-like"/>
    <property type="match status" value="3"/>
</dbReference>
<proteinExistence type="inferred from homology"/>
<dbReference type="Pfam" id="PF01582">
    <property type="entry name" value="TIR"/>
    <property type="match status" value="1"/>
</dbReference>
<evidence type="ECO:0000256" key="11">
    <source>
        <dbReference type="SAM" id="MobiDB-lite"/>
    </source>
</evidence>
<keyword evidence="7 12" id="KW-1133">Transmembrane helix</keyword>
<keyword evidence="6" id="KW-0677">Repeat</keyword>
<feature type="domain" description="TIR" evidence="13">
    <location>
        <begin position="1359"/>
        <end position="1494"/>
    </location>
</feature>
<evidence type="ECO:0000256" key="4">
    <source>
        <dbReference type="ARBA" id="ARBA00022692"/>
    </source>
</evidence>
<evidence type="ECO:0000256" key="6">
    <source>
        <dbReference type="ARBA" id="ARBA00022737"/>
    </source>
</evidence>
<dbReference type="SMART" id="SM00013">
    <property type="entry name" value="LRRNT"/>
    <property type="match status" value="1"/>
</dbReference>
<dbReference type="InterPro" id="IPR032675">
    <property type="entry name" value="LRR_dom_sf"/>
</dbReference>
<dbReference type="SMART" id="SM00369">
    <property type="entry name" value="LRR_TYP"/>
    <property type="match status" value="21"/>
</dbReference>
<evidence type="ECO:0000256" key="3">
    <source>
        <dbReference type="ARBA" id="ARBA00022614"/>
    </source>
</evidence>
<dbReference type="PROSITE" id="PS50104">
    <property type="entry name" value="TIR"/>
    <property type="match status" value="1"/>
</dbReference>
<protein>
    <recommendedName>
        <fullName evidence="13">TIR domain-containing protein</fullName>
    </recommendedName>
</protein>
<comment type="subcellular location">
    <subcellularLocation>
        <location evidence="1">Membrane</location>
        <topology evidence="1">Single-pass membrane protein</topology>
    </subcellularLocation>
</comment>
<evidence type="ECO:0000256" key="12">
    <source>
        <dbReference type="SAM" id="Phobius"/>
    </source>
</evidence>
<evidence type="ECO:0000256" key="5">
    <source>
        <dbReference type="ARBA" id="ARBA00022729"/>
    </source>
</evidence>
<evidence type="ECO:0000256" key="2">
    <source>
        <dbReference type="ARBA" id="ARBA00009634"/>
    </source>
</evidence>
<evidence type="ECO:0000256" key="8">
    <source>
        <dbReference type="ARBA" id="ARBA00023136"/>
    </source>
</evidence>
<keyword evidence="15" id="KW-1185">Reference proteome</keyword>
<dbReference type="FunFam" id="3.80.10.10:FF:000418">
    <property type="entry name" value="protein toll"/>
    <property type="match status" value="1"/>
</dbReference>
<evidence type="ECO:0000313" key="15">
    <source>
        <dbReference type="Proteomes" id="UP000719412"/>
    </source>
</evidence>
<evidence type="ECO:0000256" key="7">
    <source>
        <dbReference type="ARBA" id="ARBA00022989"/>
    </source>
</evidence>